<reference evidence="1 2" key="1">
    <citation type="submission" date="2018-08" db="EMBL/GenBank/DDBJ databases">
        <title>Recombination of ecologically and evolutionarily significant loci maintains genetic cohesion in the Pseudomonas syringae species complex.</title>
        <authorList>
            <person name="Dillon M."/>
            <person name="Thakur S."/>
            <person name="Almeida R.N.D."/>
            <person name="Weir B.S."/>
            <person name="Guttman D.S."/>
        </authorList>
    </citation>
    <scope>NUCLEOTIDE SEQUENCE [LARGE SCALE GENOMIC DNA]</scope>
    <source>
        <strain evidence="1 2">ICMP 7847</strain>
    </source>
</reference>
<proteinExistence type="predicted"/>
<dbReference type="EMBL" id="RBSP01000102">
    <property type="protein sequence ID" value="RMS54034.1"/>
    <property type="molecule type" value="Genomic_DNA"/>
</dbReference>
<name>A0A658KGQ8_PSEA0</name>
<dbReference type="RefSeq" id="WP_057412179.1">
    <property type="nucleotide sequence ID" value="NZ_LJQO01000307.1"/>
</dbReference>
<evidence type="ECO:0000313" key="2">
    <source>
        <dbReference type="Proteomes" id="UP000270873"/>
    </source>
</evidence>
<accession>A0A658KGQ8</accession>
<organism evidence="1 2">
    <name type="scientific">Pseudomonas amygdali pv. photiniae</name>
    <dbReference type="NCBI Taxonomy" id="251724"/>
    <lineage>
        <taxon>Bacteria</taxon>
        <taxon>Pseudomonadati</taxon>
        <taxon>Pseudomonadota</taxon>
        <taxon>Gammaproteobacteria</taxon>
        <taxon>Pseudomonadales</taxon>
        <taxon>Pseudomonadaceae</taxon>
        <taxon>Pseudomonas</taxon>
        <taxon>Pseudomonas amygdali</taxon>
    </lineage>
</organism>
<dbReference type="Proteomes" id="UP000270873">
    <property type="component" value="Unassembled WGS sequence"/>
</dbReference>
<evidence type="ECO:0000313" key="1">
    <source>
        <dbReference type="EMBL" id="RMS54034.1"/>
    </source>
</evidence>
<dbReference type="AlphaFoldDB" id="A0A658KGQ8"/>
<gene>
    <name evidence="1" type="ORF">ALP66_00970</name>
</gene>
<sequence length="135" mass="14732">MTIPVIHVVVEGRKTLNLASLKALEAAATPGRNHVEHSACGDEGFEEWQEAGPLMVSGDTPQSNADADFVAAARQAIPELIAWLEREQALARFFVQVSNQNHDRWMACLSVLTKVTSERDQLLADIGILKARVNG</sequence>
<protein>
    <submittedName>
        <fullName evidence="1">Uncharacterized protein</fullName>
    </submittedName>
</protein>
<comment type="caution">
    <text evidence="1">The sequence shown here is derived from an EMBL/GenBank/DDBJ whole genome shotgun (WGS) entry which is preliminary data.</text>
</comment>